<proteinExistence type="predicted"/>
<feature type="domain" description="MYND-type" evidence="5">
    <location>
        <begin position="13"/>
        <end position="60"/>
    </location>
</feature>
<dbReference type="GO" id="GO:0008270">
    <property type="term" value="F:zinc ion binding"/>
    <property type="evidence" value="ECO:0007669"/>
    <property type="project" value="UniProtKB-KW"/>
</dbReference>
<dbReference type="SUPFAM" id="SSF144232">
    <property type="entry name" value="HIT/MYND zinc finger-like"/>
    <property type="match status" value="1"/>
</dbReference>
<dbReference type="PROSITE" id="PS01360">
    <property type="entry name" value="ZF_MYND_1"/>
    <property type="match status" value="1"/>
</dbReference>
<evidence type="ECO:0000256" key="4">
    <source>
        <dbReference type="PROSITE-ProRule" id="PRU00134"/>
    </source>
</evidence>
<dbReference type="Pfam" id="PF14737">
    <property type="entry name" value="DUF4470"/>
    <property type="match status" value="1"/>
</dbReference>
<dbReference type="Gene3D" id="6.10.140.2220">
    <property type="match status" value="1"/>
</dbReference>
<dbReference type="PROSITE" id="PS50865">
    <property type="entry name" value="ZF_MYND_2"/>
    <property type="match status" value="1"/>
</dbReference>
<evidence type="ECO:0000256" key="1">
    <source>
        <dbReference type="ARBA" id="ARBA00022723"/>
    </source>
</evidence>
<sequence length="608" mass="69048">MPDLSDFLDPPLCANTDRRVGDCIVPCTTTAKFTCKSCKLIQYCSKECQTLDWILHKPTCKSPLLKDAYEPSFIAEKRLPLYMTNVDPSGLNLAPHGSMQYLWGNIPALDIINLVGNEGEAEVITHNISLLFAATGDLRNVLKTVAGLPEKYGGQCLVVMNDWNFTITARNVMMLLTAFHFEPKTAVPIIIHLWYSALLPKPILDALETSILPYILDVCDKIKDKSKTSLQAKTFKLGDRTLRLVLKQEEWFALAKMFKVPEAHHLTAHQAQSIRQSTLLAPSRIDYVEKAFQSMTPGRRACAFKFRADGLLLPFGASRKEFAIPNPTFFQEQGLWPMKDDSDPLDGWSYTEYMTYASGAKNDMYGALFNLLRVRIAEFCDRLKACNINFQMFATNAIELPRHIKDIQFDRIEVSNICDRGYIGIADILATFSPMLKPKTKNPYATILALFLNAVREEERYDLNAELAATPYELRRIEQLRSYMDLSPAVFDVLSGKHSSAMRNVSMADVQLANVAADMFGDFDLYFEKFSSKPDKRQAGSMNQLARINGMQVKAKQTIIERWPYRVKEETTKEQFKILLSESTSGHERYVEFEKAELVSQSIYRRIC</sequence>
<evidence type="ECO:0000313" key="6">
    <source>
        <dbReference type="EMBL" id="KAH7095343.1"/>
    </source>
</evidence>
<keyword evidence="1" id="KW-0479">Metal-binding</keyword>
<dbReference type="Proteomes" id="UP000813461">
    <property type="component" value="Unassembled WGS sequence"/>
</dbReference>
<protein>
    <recommendedName>
        <fullName evidence="5">MYND-type domain-containing protein</fullName>
    </recommendedName>
</protein>
<evidence type="ECO:0000313" key="7">
    <source>
        <dbReference type="Proteomes" id="UP000813461"/>
    </source>
</evidence>
<evidence type="ECO:0000256" key="2">
    <source>
        <dbReference type="ARBA" id="ARBA00022771"/>
    </source>
</evidence>
<reference evidence="6" key="1">
    <citation type="journal article" date="2021" name="Nat. Commun.">
        <title>Genetic determinants of endophytism in the Arabidopsis root mycobiome.</title>
        <authorList>
            <person name="Mesny F."/>
            <person name="Miyauchi S."/>
            <person name="Thiergart T."/>
            <person name="Pickel B."/>
            <person name="Atanasova L."/>
            <person name="Karlsson M."/>
            <person name="Huettel B."/>
            <person name="Barry K.W."/>
            <person name="Haridas S."/>
            <person name="Chen C."/>
            <person name="Bauer D."/>
            <person name="Andreopoulos W."/>
            <person name="Pangilinan J."/>
            <person name="LaButti K."/>
            <person name="Riley R."/>
            <person name="Lipzen A."/>
            <person name="Clum A."/>
            <person name="Drula E."/>
            <person name="Henrissat B."/>
            <person name="Kohler A."/>
            <person name="Grigoriev I.V."/>
            <person name="Martin F.M."/>
            <person name="Hacquard S."/>
        </authorList>
    </citation>
    <scope>NUCLEOTIDE SEQUENCE</scope>
    <source>
        <strain evidence="6">MPI-SDFR-AT-0120</strain>
    </source>
</reference>
<accession>A0A8K0RLF1</accession>
<dbReference type="InterPro" id="IPR027974">
    <property type="entry name" value="DUF4470"/>
</dbReference>
<dbReference type="InterPro" id="IPR002893">
    <property type="entry name" value="Znf_MYND"/>
</dbReference>
<gene>
    <name evidence="6" type="ORF">FB567DRAFT_601187</name>
</gene>
<dbReference type="OrthoDB" id="5282002at2759"/>
<name>A0A8K0RLF1_9PLEO</name>
<dbReference type="AlphaFoldDB" id="A0A8K0RLF1"/>
<keyword evidence="7" id="KW-1185">Reference proteome</keyword>
<evidence type="ECO:0000256" key="3">
    <source>
        <dbReference type="ARBA" id="ARBA00022833"/>
    </source>
</evidence>
<comment type="caution">
    <text evidence="6">The sequence shown here is derived from an EMBL/GenBank/DDBJ whole genome shotgun (WGS) entry which is preliminary data.</text>
</comment>
<evidence type="ECO:0000259" key="5">
    <source>
        <dbReference type="PROSITE" id="PS50865"/>
    </source>
</evidence>
<organism evidence="6 7">
    <name type="scientific">Paraphoma chrysanthemicola</name>
    <dbReference type="NCBI Taxonomy" id="798071"/>
    <lineage>
        <taxon>Eukaryota</taxon>
        <taxon>Fungi</taxon>
        <taxon>Dikarya</taxon>
        <taxon>Ascomycota</taxon>
        <taxon>Pezizomycotina</taxon>
        <taxon>Dothideomycetes</taxon>
        <taxon>Pleosporomycetidae</taxon>
        <taxon>Pleosporales</taxon>
        <taxon>Pleosporineae</taxon>
        <taxon>Phaeosphaeriaceae</taxon>
        <taxon>Paraphoma</taxon>
    </lineage>
</organism>
<dbReference type="EMBL" id="JAGMVJ010000001">
    <property type="protein sequence ID" value="KAH7095343.1"/>
    <property type="molecule type" value="Genomic_DNA"/>
</dbReference>
<dbReference type="Pfam" id="PF01753">
    <property type="entry name" value="zf-MYND"/>
    <property type="match status" value="1"/>
</dbReference>
<keyword evidence="3" id="KW-0862">Zinc</keyword>
<keyword evidence="2 4" id="KW-0863">Zinc-finger</keyword>